<dbReference type="Gene3D" id="1.25.40.10">
    <property type="entry name" value="Tetratricopeptide repeat domain"/>
    <property type="match status" value="1"/>
</dbReference>
<comment type="caution">
    <text evidence="1">The sequence shown here is derived from an EMBL/GenBank/DDBJ whole genome shotgun (WGS) entry which is preliminary data.</text>
</comment>
<reference evidence="1 2" key="1">
    <citation type="journal article" date="2013" name="PLoS ONE">
        <title>Identification and characterization of three novel lipases belonging to families II and V from Anaerovibrio lipolyticus 5ST.</title>
        <authorList>
            <person name="Prive F."/>
            <person name="Kaderbhai N.N."/>
            <person name="Girdwood S."/>
            <person name="Worgan H.J."/>
            <person name="Pinloche E."/>
            <person name="Scollan N.D."/>
            <person name="Huws S.A."/>
            <person name="Newbold C.J."/>
        </authorList>
    </citation>
    <scope>NUCLEOTIDE SEQUENCE [LARGE SCALE GENOMIC DNA]</scope>
    <source>
        <strain evidence="1 2">5S</strain>
    </source>
</reference>
<proteinExistence type="predicted"/>
<dbReference type="InterPro" id="IPR006597">
    <property type="entry name" value="Sel1-like"/>
</dbReference>
<name>A0A0B2JWB4_9FIRM</name>
<dbReference type="InterPro" id="IPR011990">
    <property type="entry name" value="TPR-like_helical_dom_sf"/>
</dbReference>
<dbReference type="SMART" id="SM00671">
    <property type="entry name" value="SEL1"/>
    <property type="match status" value="3"/>
</dbReference>
<accession>A0A0B2JWB4</accession>
<dbReference type="AlphaFoldDB" id="A0A0B2JWB4"/>
<protein>
    <recommendedName>
        <fullName evidence="3">Sel1 repeat protein</fullName>
    </recommendedName>
</protein>
<dbReference type="PANTHER" id="PTHR11102">
    <property type="entry name" value="SEL-1-LIKE PROTEIN"/>
    <property type="match status" value="1"/>
</dbReference>
<evidence type="ECO:0000313" key="1">
    <source>
        <dbReference type="EMBL" id="KHM51889.1"/>
    </source>
</evidence>
<sequence>MKKHDKCAGNLKAVLLLARSYESGKGVEQDKTKAMDLYRQVAEKVTIGPSFMIGGAMIGGGLWDGIIMDVLSQTNENDVYDMIQRGYAYEHGKFGVEQDKNEALKWYQKAAEAGGTYAMFVLGNEYASGENQDKEKALIWYRKAAEEGLAFAEKKPKQWESYQLAYEMTKD</sequence>
<dbReference type="EMBL" id="JSCE01000164">
    <property type="protein sequence ID" value="KHM51889.1"/>
    <property type="molecule type" value="Genomic_DNA"/>
</dbReference>
<organism evidence="1 2">
    <name type="scientific">Anaerovibrio lipolyticus</name>
    <dbReference type="NCBI Taxonomy" id="82374"/>
    <lineage>
        <taxon>Bacteria</taxon>
        <taxon>Bacillati</taxon>
        <taxon>Bacillota</taxon>
        <taxon>Negativicutes</taxon>
        <taxon>Selenomonadales</taxon>
        <taxon>Selenomonadaceae</taxon>
        <taxon>Anaerovibrio</taxon>
    </lineage>
</organism>
<dbReference type="Proteomes" id="UP000030993">
    <property type="component" value="Unassembled WGS sequence"/>
</dbReference>
<keyword evidence="2" id="KW-1185">Reference proteome</keyword>
<dbReference type="SUPFAM" id="SSF81901">
    <property type="entry name" value="HCP-like"/>
    <property type="match status" value="1"/>
</dbReference>
<dbReference type="PANTHER" id="PTHR11102:SF160">
    <property type="entry name" value="ERAD-ASSOCIATED E3 UBIQUITIN-PROTEIN LIGASE COMPONENT HRD3"/>
    <property type="match status" value="1"/>
</dbReference>
<dbReference type="eggNOG" id="COG0790">
    <property type="taxonomic scope" value="Bacteria"/>
</dbReference>
<gene>
    <name evidence="1" type="ORF">NZ47_07985</name>
</gene>
<evidence type="ECO:0008006" key="3">
    <source>
        <dbReference type="Google" id="ProtNLM"/>
    </source>
</evidence>
<dbReference type="InterPro" id="IPR050767">
    <property type="entry name" value="Sel1_AlgK"/>
</dbReference>
<evidence type="ECO:0000313" key="2">
    <source>
        <dbReference type="Proteomes" id="UP000030993"/>
    </source>
</evidence>
<dbReference type="RefSeq" id="WP_039208919.1">
    <property type="nucleotide sequence ID" value="NZ_JSCE01000164.1"/>
</dbReference>
<dbReference type="Pfam" id="PF08238">
    <property type="entry name" value="Sel1"/>
    <property type="match status" value="3"/>
</dbReference>
<dbReference type="STRING" id="82374.NZ47_07985"/>